<keyword evidence="1" id="KW-0175">Coiled coil</keyword>
<protein>
    <submittedName>
        <fullName evidence="4">DNA-binding protein</fullName>
    </submittedName>
</protein>
<feature type="domain" description="CT398-like coiled coil hairpin" evidence="3">
    <location>
        <begin position="14"/>
        <end position="190"/>
    </location>
</feature>
<evidence type="ECO:0000259" key="2">
    <source>
        <dbReference type="Pfam" id="PF02591"/>
    </source>
</evidence>
<accession>A0ABS5XVM3</accession>
<evidence type="ECO:0000313" key="4">
    <source>
        <dbReference type="EMBL" id="MBT8797163.1"/>
    </source>
</evidence>
<organism evidence="4 5">
    <name type="scientific">Microbacterium flavum</name>
    <dbReference type="NCBI Taxonomy" id="415216"/>
    <lineage>
        <taxon>Bacteria</taxon>
        <taxon>Bacillati</taxon>
        <taxon>Actinomycetota</taxon>
        <taxon>Actinomycetes</taxon>
        <taxon>Micrococcales</taxon>
        <taxon>Microbacteriaceae</taxon>
        <taxon>Microbacterium</taxon>
    </lineage>
</organism>
<evidence type="ECO:0000313" key="5">
    <source>
        <dbReference type="Proteomes" id="UP000740605"/>
    </source>
</evidence>
<feature type="domain" description="C4-type zinc ribbon" evidence="2">
    <location>
        <begin position="201"/>
        <end position="235"/>
    </location>
</feature>
<dbReference type="Gene3D" id="1.10.287.1490">
    <property type="match status" value="1"/>
</dbReference>
<sequence length="243" mass="25742">MKARPADQLLLIDLARLDGTIRATDEARRNPTQSARVSELLGTRQAESAVLTGLLGDRDDARAELDRLESDVAVVDARVARDTERLASTSNVKEAQGLEHELASLAKRKSDLEDAELTIMERLEAADASVAAQEAAIAEINAEGARVSAEGKAAVAAATAAWESASRDRGALAARVPADLLAFYERLAARGVGAGALRRRTCEACHMVLSGTDLQALRRVADDDVVTCPECGAILVRTDESGL</sequence>
<dbReference type="InterPro" id="IPR052376">
    <property type="entry name" value="Oxidative_Scav/Glycosyltrans"/>
</dbReference>
<feature type="coiled-coil region" evidence="1">
    <location>
        <begin position="51"/>
        <end position="143"/>
    </location>
</feature>
<dbReference type="EMBL" id="JAFLHG010000002">
    <property type="protein sequence ID" value="MBT8797163.1"/>
    <property type="molecule type" value="Genomic_DNA"/>
</dbReference>
<dbReference type="RefSeq" id="WP_215486404.1">
    <property type="nucleotide sequence ID" value="NZ_BAAAPJ010000001.1"/>
</dbReference>
<proteinExistence type="predicted"/>
<dbReference type="GO" id="GO:0003677">
    <property type="term" value="F:DNA binding"/>
    <property type="evidence" value="ECO:0007669"/>
    <property type="project" value="UniProtKB-KW"/>
</dbReference>
<dbReference type="Proteomes" id="UP000740605">
    <property type="component" value="Unassembled WGS sequence"/>
</dbReference>
<dbReference type="PANTHER" id="PTHR39082:SF1">
    <property type="entry name" value="SCAVENGER RECEPTOR CLASS A MEMBER 3"/>
    <property type="match status" value="1"/>
</dbReference>
<evidence type="ECO:0000259" key="3">
    <source>
        <dbReference type="Pfam" id="PF24481"/>
    </source>
</evidence>
<keyword evidence="5" id="KW-1185">Reference proteome</keyword>
<reference evidence="4 5" key="1">
    <citation type="submission" date="2021-03" db="EMBL/GenBank/DDBJ databases">
        <title>Microbacterium pauli sp. nov., isolated from microfiltered milk.</title>
        <authorList>
            <person name="Bellassi P."/>
            <person name="Fontana A."/>
            <person name="Callegari M.L."/>
            <person name="Lorenzo M."/>
            <person name="Cappa F."/>
        </authorList>
    </citation>
    <scope>NUCLEOTIDE SEQUENCE [LARGE SCALE GENOMIC DNA]</scope>
    <source>
        <strain evidence="4 5">DSM 18909</strain>
    </source>
</reference>
<name>A0ABS5XVM3_9MICO</name>
<dbReference type="InterPro" id="IPR003743">
    <property type="entry name" value="Zf-RING_7"/>
</dbReference>
<dbReference type="InterPro" id="IPR056003">
    <property type="entry name" value="CT398_CC_hairpin"/>
</dbReference>
<evidence type="ECO:0000256" key="1">
    <source>
        <dbReference type="SAM" id="Coils"/>
    </source>
</evidence>
<keyword evidence="4" id="KW-0238">DNA-binding</keyword>
<gene>
    <name evidence="4" type="ORF">J0P97_03620</name>
</gene>
<dbReference type="Pfam" id="PF24481">
    <property type="entry name" value="CT398_CC"/>
    <property type="match status" value="1"/>
</dbReference>
<dbReference type="PANTHER" id="PTHR39082">
    <property type="entry name" value="PHOSPHOLIPASE C-BETA-2-RELATED"/>
    <property type="match status" value="1"/>
</dbReference>
<comment type="caution">
    <text evidence="4">The sequence shown here is derived from an EMBL/GenBank/DDBJ whole genome shotgun (WGS) entry which is preliminary data.</text>
</comment>
<dbReference type="Pfam" id="PF02591">
    <property type="entry name" value="Zn_ribbon_9"/>
    <property type="match status" value="1"/>
</dbReference>